<reference evidence="3 4" key="1">
    <citation type="submission" date="2019-09" db="EMBL/GenBank/DDBJ databases">
        <authorList>
            <person name="Depoorter E."/>
        </authorList>
    </citation>
    <scope>NUCLEOTIDE SEQUENCE [LARGE SCALE GENOMIC DNA]</scope>
    <source>
        <strain evidence="3">LMG 26883</strain>
    </source>
</reference>
<evidence type="ECO:0000259" key="2">
    <source>
        <dbReference type="Pfam" id="PF22772"/>
    </source>
</evidence>
<dbReference type="AlphaFoldDB" id="A0A6P2R779"/>
<evidence type="ECO:0000259" key="1">
    <source>
        <dbReference type="Pfam" id="PF21374"/>
    </source>
</evidence>
<dbReference type="Proteomes" id="UP000494162">
    <property type="component" value="Unassembled WGS sequence"/>
</dbReference>
<dbReference type="Pfam" id="PF21374">
    <property type="entry name" value="WsaF_N"/>
    <property type="match status" value="1"/>
</dbReference>
<evidence type="ECO:0008006" key="5">
    <source>
        <dbReference type="Google" id="ProtNLM"/>
    </source>
</evidence>
<dbReference type="SUPFAM" id="SSF53756">
    <property type="entry name" value="UDP-Glycosyltransferase/glycogen phosphorylase"/>
    <property type="match status" value="1"/>
</dbReference>
<gene>
    <name evidence="3" type="ORF">BPS26883_06284</name>
</gene>
<accession>A0A6P2R779</accession>
<sequence>MVSTLRGNLPRMLATRRAKLREAAIIANSELFDANWYVTQYEDVRHSGLSAAVHYAIVGASDHRNPSGRFDAKWYVAQYPEVTSTQMNPLVHYELQGKAAGLKIQSVSVLPLISTAADPLDITASPSLAPGAIFADELIADHFNNTRPLRVYPVPGEPRRITMVTDSISPGSLFGGVGTAIVFATSLAKRLGVKLRLVTRTEVADPTAFGTILKLNEISWGDNIEFIFSPPKDGYAVPVGDDEIFVTTSWWTTRSVRQVCAPSQIVYLLQEDERMFYPFGDERLRCTETISDPDITVVVNSEILFNHLTSGPDALANVAANGTWFEPSFPFLADVVDRRHSAPGEKRRFFFYARPNNLRNLYWRGLEVIVTSLKDGTLDPLEWEFHFVGKDMPDAVLPHNIRPYFHRNLPWQNYVELISSMDIGLSLMDTPHPSYPPLDLAATGAIVVTNQHGCKTDLEKYSKNIICTSTDIESLQEGIKKALELSQTPEQRSANLRTNSISKNWSQSFDQAFSAIASRTN</sequence>
<organism evidence="3 4">
    <name type="scientific">Burkholderia pseudomultivorans</name>
    <dbReference type="NCBI Taxonomy" id="1207504"/>
    <lineage>
        <taxon>Bacteria</taxon>
        <taxon>Pseudomonadati</taxon>
        <taxon>Pseudomonadota</taxon>
        <taxon>Betaproteobacteria</taxon>
        <taxon>Burkholderiales</taxon>
        <taxon>Burkholderiaceae</taxon>
        <taxon>Burkholderia</taxon>
        <taxon>Burkholderia cepacia complex</taxon>
    </lineage>
</organism>
<dbReference type="GO" id="GO:0030247">
    <property type="term" value="F:polysaccharide binding"/>
    <property type="evidence" value="ECO:0007669"/>
    <property type="project" value="InterPro"/>
</dbReference>
<feature type="domain" description="WsaF C-terminal" evidence="2">
    <location>
        <begin position="347"/>
        <end position="479"/>
    </location>
</feature>
<feature type="domain" description="WsaF N-terminal" evidence="1">
    <location>
        <begin position="160"/>
        <end position="298"/>
    </location>
</feature>
<evidence type="ECO:0000313" key="3">
    <source>
        <dbReference type="EMBL" id="VWC28756.1"/>
    </source>
</evidence>
<evidence type="ECO:0000313" key="4">
    <source>
        <dbReference type="Proteomes" id="UP000494162"/>
    </source>
</evidence>
<dbReference type="InterPro" id="IPR055050">
    <property type="entry name" value="WsaF_C"/>
</dbReference>
<proteinExistence type="predicted"/>
<dbReference type="Pfam" id="PF22772">
    <property type="entry name" value="WsaF_C"/>
    <property type="match status" value="1"/>
</dbReference>
<dbReference type="Gene3D" id="3.40.50.11090">
    <property type="match status" value="1"/>
</dbReference>
<name>A0A6P2R779_9BURK</name>
<dbReference type="InterPro" id="IPR048510">
    <property type="entry name" value="WsaF_N"/>
</dbReference>
<dbReference type="EMBL" id="CABVPP010000082">
    <property type="protein sequence ID" value="VWC28756.1"/>
    <property type="molecule type" value="Genomic_DNA"/>
</dbReference>
<protein>
    <recommendedName>
        <fullName evidence="5">Glycosyl transferase family 1 domain-containing protein</fullName>
    </recommendedName>
</protein>
<dbReference type="Gene3D" id="3.40.50.2000">
    <property type="entry name" value="Glycogen Phosphorylase B"/>
    <property type="match status" value="1"/>
</dbReference>